<organism evidence="2 3">
    <name type="scientific">Oceanobacillus profundus</name>
    <dbReference type="NCBI Taxonomy" id="372463"/>
    <lineage>
        <taxon>Bacteria</taxon>
        <taxon>Bacillati</taxon>
        <taxon>Bacillota</taxon>
        <taxon>Bacilli</taxon>
        <taxon>Bacillales</taxon>
        <taxon>Bacillaceae</taxon>
        <taxon>Oceanobacillus</taxon>
    </lineage>
</organism>
<dbReference type="AlphaFoldDB" id="A0A417YNE0"/>
<feature type="domain" description="Sublancin immunity protein SunI-like PH" evidence="1">
    <location>
        <begin position="2"/>
        <end position="80"/>
    </location>
</feature>
<evidence type="ECO:0000313" key="2">
    <source>
        <dbReference type="EMBL" id="RHW35140.1"/>
    </source>
</evidence>
<protein>
    <recommendedName>
        <fullName evidence="1">Sublancin immunity protein SunI-like PH domain-containing protein</fullName>
    </recommendedName>
</protein>
<dbReference type="EMBL" id="QWEH01000001">
    <property type="protein sequence ID" value="RHW35140.1"/>
    <property type="molecule type" value="Genomic_DNA"/>
</dbReference>
<proteinExistence type="predicted"/>
<gene>
    <name evidence="2" type="ORF">D1B32_00530</name>
</gene>
<dbReference type="Pfam" id="PF23491">
    <property type="entry name" value="bPH_8"/>
    <property type="match status" value="1"/>
</dbReference>
<evidence type="ECO:0000313" key="3">
    <source>
        <dbReference type="Proteomes" id="UP000285456"/>
    </source>
</evidence>
<dbReference type="RefSeq" id="WP_118888330.1">
    <property type="nucleotide sequence ID" value="NZ_PHUT01000001.1"/>
</dbReference>
<keyword evidence="3" id="KW-1185">Reference proteome</keyword>
<evidence type="ECO:0000259" key="1">
    <source>
        <dbReference type="Pfam" id="PF23491"/>
    </source>
</evidence>
<comment type="caution">
    <text evidence="2">The sequence shown here is derived from an EMBL/GenBank/DDBJ whole genome shotgun (WGS) entry which is preliminary data.</text>
</comment>
<sequence>MFDVKVIKEEDKIVIKWQLQKIKIPISEIMDVTNDESYAGEDKTANRIGYPYGTTDRIHIKTIKSNYIIYTSIGSVKEKILAFIENQH</sequence>
<accession>A0A417YNE0</accession>
<dbReference type="Proteomes" id="UP000285456">
    <property type="component" value="Unassembled WGS sequence"/>
</dbReference>
<dbReference type="OrthoDB" id="2623008at2"/>
<reference evidence="2 3" key="1">
    <citation type="journal article" date="2007" name="Int. J. Syst. Evol. Microbiol.">
        <title>Oceanobacillus profundus sp. nov., isolated from a deep-sea sediment core.</title>
        <authorList>
            <person name="Kim Y.G."/>
            <person name="Choi D.H."/>
            <person name="Hyun S."/>
            <person name="Cho B.C."/>
        </authorList>
    </citation>
    <scope>NUCLEOTIDE SEQUENCE [LARGE SCALE GENOMIC DNA]</scope>
    <source>
        <strain evidence="2 3">DSM 18246</strain>
    </source>
</reference>
<name>A0A417YNE0_9BACI</name>
<dbReference type="InterPro" id="IPR055365">
    <property type="entry name" value="PH_SunI-like"/>
</dbReference>